<evidence type="ECO:0000313" key="2">
    <source>
        <dbReference type="Proteomes" id="UP001163603"/>
    </source>
</evidence>
<dbReference type="Proteomes" id="UP001163603">
    <property type="component" value="Chromosome 10"/>
</dbReference>
<reference evidence="2" key="1">
    <citation type="journal article" date="2023" name="G3 (Bethesda)">
        <title>Genome assembly and association tests identify interacting loci associated with vigor, precocity, and sex in interspecific pistachio rootstocks.</title>
        <authorList>
            <person name="Palmer W."/>
            <person name="Jacygrad E."/>
            <person name="Sagayaradj S."/>
            <person name="Cavanaugh K."/>
            <person name="Han R."/>
            <person name="Bertier L."/>
            <person name="Beede B."/>
            <person name="Kafkas S."/>
            <person name="Golino D."/>
            <person name="Preece J."/>
            <person name="Michelmore R."/>
        </authorList>
    </citation>
    <scope>NUCLEOTIDE SEQUENCE [LARGE SCALE GENOMIC DNA]</scope>
</reference>
<comment type="caution">
    <text evidence="1">The sequence shown here is derived from an EMBL/GenBank/DDBJ whole genome shotgun (WGS) entry which is preliminary data.</text>
</comment>
<proteinExistence type="predicted"/>
<keyword evidence="2" id="KW-1185">Reference proteome</keyword>
<gene>
    <name evidence="1" type="ORF">Pint_07821</name>
</gene>
<name>A0ACC0XTC3_9ROSI</name>
<dbReference type="EMBL" id="CM047745">
    <property type="protein sequence ID" value="KAJ0024144.1"/>
    <property type="molecule type" value="Genomic_DNA"/>
</dbReference>
<sequence length="35" mass="4318">MEEIGLGGSEMEEMEWRRNYDFGELKERKRIKKEL</sequence>
<protein>
    <submittedName>
        <fullName evidence="1">Uncharacterized protein</fullName>
    </submittedName>
</protein>
<organism evidence="1 2">
    <name type="scientific">Pistacia integerrima</name>
    <dbReference type="NCBI Taxonomy" id="434235"/>
    <lineage>
        <taxon>Eukaryota</taxon>
        <taxon>Viridiplantae</taxon>
        <taxon>Streptophyta</taxon>
        <taxon>Embryophyta</taxon>
        <taxon>Tracheophyta</taxon>
        <taxon>Spermatophyta</taxon>
        <taxon>Magnoliopsida</taxon>
        <taxon>eudicotyledons</taxon>
        <taxon>Gunneridae</taxon>
        <taxon>Pentapetalae</taxon>
        <taxon>rosids</taxon>
        <taxon>malvids</taxon>
        <taxon>Sapindales</taxon>
        <taxon>Anacardiaceae</taxon>
        <taxon>Pistacia</taxon>
    </lineage>
</organism>
<evidence type="ECO:0000313" key="1">
    <source>
        <dbReference type="EMBL" id="KAJ0024144.1"/>
    </source>
</evidence>
<accession>A0ACC0XTC3</accession>